<dbReference type="Proteomes" id="UP000663193">
    <property type="component" value="Chromosome 7"/>
</dbReference>
<dbReference type="AlphaFoldDB" id="A0A7U2I2T5"/>
<proteinExistence type="predicted"/>
<evidence type="ECO:0000313" key="1">
    <source>
        <dbReference type="EMBL" id="QRC97756.1"/>
    </source>
</evidence>
<dbReference type="VEuPathDB" id="FungiDB:JI435_410960"/>
<name>A0A7U2I2T5_PHANO</name>
<dbReference type="EMBL" id="CP069029">
    <property type="protein sequence ID" value="QRC97756.1"/>
    <property type="molecule type" value="Genomic_DNA"/>
</dbReference>
<gene>
    <name evidence="1" type="ORF">JI435_410960</name>
</gene>
<evidence type="ECO:0000313" key="2">
    <source>
        <dbReference type="Proteomes" id="UP000663193"/>
    </source>
</evidence>
<protein>
    <submittedName>
        <fullName evidence="1">Uncharacterized protein</fullName>
    </submittedName>
</protein>
<organism evidence="1 2">
    <name type="scientific">Phaeosphaeria nodorum (strain SN15 / ATCC MYA-4574 / FGSC 10173)</name>
    <name type="common">Glume blotch fungus</name>
    <name type="synonym">Parastagonospora nodorum</name>
    <dbReference type="NCBI Taxonomy" id="321614"/>
    <lineage>
        <taxon>Eukaryota</taxon>
        <taxon>Fungi</taxon>
        <taxon>Dikarya</taxon>
        <taxon>Ascomycota</taxon>
        <taxon>Pezizomycotina</taxon>
        <taxon>Dothideomycetes</taxon>
        <taxon>Pleosporomycetidae</taxon>
        <taxon>Pleosporales</taxon>
        <taxon>Pleosporineae</taxon>
        <taxon>Phaeosphaeriaceae</taxon>
        <taxon>Parastagonospora</taxon>
    </lineage>
</organism>
<reference evidence="2" key="1">
    <citation type="journal article" date="2021" name="BMC Genomics">
        <title>Chromosome-level genome assembly and manually-curated proteome of model necrotroph Parastagonospora nodorum Sn15 reveals a genome-wide trove of candidate effector homologs, and redundancy of virulence-related functions within an accessory chromosome.</title>
        <authorList>
            <person name="Bertazzoni S."/>
            <person name="Jones D.A.B."/>
            <person name="Phan H.T."/>
            <person name="Tan K.-C."/>
            <person name="Hane J.K."/>
        </authorList>
    </citation>
    <scope>NUCLEOTIDE SEQUENCE [LARGE SCALE GENOMIC DNA]</scope>
    <source>
        <strain evidence="2">SN15 / ATCC MYA-4574 / FGSC 10173)</strain>
    </source>
</reference>
<keyword evidence="2" id="KW-1185">Reference proteome</keyword>
<sequence>MYTASKRKYSIAVPASLHIALNLVSALLLRMRERVMDLTPACSTRIVERALRPSSKADSRMTRMNCRSRYDLALLDGMAGNGLQKTLHLPAHHRRHKDSQPWLPTPTRHFVLRVRPYLRSALLDRNHPSSGRPDLPEIVEVRRKATPPNLYLWYLRTRISSELFHPDGSSRIITCGKISN</sequence>
<accession>A0A7U2I2T5</accession>